<evidence type="ECO:0000313" key="4">
    <source>
        <dbReference type="Proteomes" id="UP000569092"/>
    </source>
</evidence>
<evidence type="ECO:0000259" key="2">
    <source>
        <dbReference type="Pfam" id="PF07244"/>
    </source>
</evidence>
<dbReference type="Pfam" id="PF07244">
    <property type="entry name" value="POTRA"/>
    <property type="match status" value="2"/>
</dbReference>
<feature type="domain" description="POTRA" evidence="2">
    <location>
        <begin position="277"/>
        <end position="346"/>
    </location>
</feature>
<evidence type="ECO:0000256" key="1">
    <source>
        <dbReference type="SAM" id="SignalP"/>
    </source>
</evidence>
<gene>
    <name evidence="3" type="ORF">HDF10_002186</name>
</gene>
<feature type="signal peptide" evidence="1">
    <location>
        <begin position="1"/>
        <end position="23"/>
    </location>
</feature>
<sequence>MRSTTLRPALLALCLSVPTLPLAAQSFLLPPISFTGAPAFSQADLLKVSGLQPGATATQADVQAAAQHLSDTGLFTDIRFESNATGLVYDLKPMPPENLLPATFTNFVWWSPSELISALKARVPLYTGVVPTAGNLQDSISSALKAMVAEKGVTANVVAIAHSDQPGATPSSIAFAIESPEVRVHTLTLVHASPAMQPKLDKVIKEQTGQPFTSDITRPAITTALTSAYHNEGYLDMAVLNLTQAPPQVTPTGVDLDFTATLKEGQPYQLFELTWPGSDIISTADFNKQVKMKPGDMASEAALRQSLAIIAGAYFAKGFEDAQVKAPATFDHLSHHVSYNILVDPGPQYHIHSIKALGLSTEQQKQFDSAWHMNPGDFYDVTYLTGFLHNNSAIQSLAGYSATYNAVADPNTHLVDLTITFAKGGVLN</sequence>
<dbReference type="InterPro" id="IPR010827">
    <property type="entry name" value="BamA/TamA_POTRA"/>
</dbReference>
<name>A0A7W8N380_9BACT</name>
<feature type="domain" description="POTRA" evidence="2">
    <location>
        <begin position="32"/>
        <end position="90"/>
    </location>
</feature>
<dbReference type="AlphaFoldDB" id="A0A7W8N380"/>
<dbReference type="Proteomes" id="UP000569092">
    <property type="component" value="Unassembled WGS sequence"/>
</dbReference>
<dbReference type="GO" id="GO:0019867">
    <property type="term" value="C:outer membrane"/>
    <property type="evidence" value="ECO:0007669"/>
    <property type="project" value="InterPro"/>
</dbReference>
<keyword evidence="1" id="KW-0732">Signal</keyword>
<accession>A0A7W8N380</accession>
<comment type="caution">
    <text evidence="3">The sequence shown here is derived from an EMBL/GenBank/DDBJ whole genome shotgun (WGS) entry which is preliminary data.</text>
</comment>
<evidence type="ECO:0000313" key="3">
    <source>
        <dbReference type="EMBL" id="MBB5344207.1"/>
    </source>
</evidence>
<proteinExistence type="predicted"/>
<dbReference type="Gene3D" id="3.10.20.310">
    <property type="entry name" value="membrane protein fhac"/>
    <property type="match status" value="2"/>
</dbReference>
<dbReference type="EMBL" id="JACHDZ010000003">
    <property type="protein sequence ID" value="MBB5344207.1"/>
    <property type="molecule type" value="Genomic_DNA"/>
</dbReference>
<feature type="chain" id="PRO_5031453067" evidence="1">
    <location>
        <begin position="24"/>
        <end position="428"/>
    </location>
</feature>
<reference evidence="3 4" key="1">
    <citation type="submission" date="2020-08" db="EMBL/GenBank/DDBJ databases">
        <title>Genomic Encyclopedia of Type Strains, Phase IV (KMG-V): Genome sequencing to study the core and pangenomes of soil and plant-associated prokaryotes.</title>
        <authorList>
            <person name="Whitman W."/>
        </authorList>
    </citation>
    <scope>NUCLEOTIDE SEQUENCE [LARGE SCALE GENOMIC DNA]</scope>
    <source>
        <strain evidence="3 4">M8US30</strain>
    </source>
</reference>
<organism evidence="3 4">
    <name type="scientific">Tunturiibacter lichenicola</name>
    <dbReference type="NCBI Taxonomy" id="2051959"/>
    <lineage>
        <taxon>Bacteria</taxon>
        <taxon>Pseudomonadati</taxon>
        <taxon>Acidobacteriota</taxon>
        <taxon>Terriglobia</taxon>
        <taxon>Terriglobales</taxon>
        <taxon>Acidobacteriaceae</taxon>
        <taxon>Tunturiibacter</taxon>
    </lineage>
</organism>
<protein>
    <submittedName>
        <fullName evidence="3">Outer membrane protein insertion porin family</fullName>
    </submittedName>
</protein>